<name>A0A7H9EJ03_9LACO</name>
<dbReference type="KEGG" id="lsw:GTO87_02825"/>
<organism evidence="1 2">
    <name type="scientific">Ligilactobacillus saerimneri</name>
    <dbReference type="NCBI Taxonomy" id="228229"/>
    <lineage>
        <taxon>Bacteria</taxon>
        <taxon>Bacillati</taxon>
        <taxon>Bacillota</taxon>
        <taxon>Bacilli</taxon>
        <taxon>Lactobacillales</taxon>
        <taxon>Lactobacillaceae</taxon>
        <taxon>Ligilactobacillus</taxon>
    </lineage>
</organism>
<evidence type="ECO:0000313" key="2">
    <source>
        <dbReference type="Proteomes" id="UP000510886"/>
    </source>
</evidence>
<evidence type="ECO:0000313" key="1">
    <source>
        <dbReference type="EMBL" id="QLL77624.1"/>
    </source>
</evidence>
<protein>
    <submittedName>
        <fullName evidence="1">Uncharacterized protein</fullName>
    </submittedName>
</protein>
<dbReference type="AlphaFoldDB" id="A0A7H9EJ03"/>
<dbReference type="RefSeq" id="WP_180849442.1">
    <property type="nucleotide sequence ID" value="NZ_CP047418.1"/>
</dbReference>
<dbReference type="Proteomes" id="UP000510886">
    <property type="component" value="Chromosome"/>
</dbReference>
<gene>
    <name evidence="1" type="ORF">GTO87_02825</name>
</gene>
<reference evidence="1 2" key="1">
    <citation type="submission" date="2020-01" db="EMBL/GenBank/DDBJ databases">
        <title>Complete and circular genome sequences of six lactobacillus isolates from horses.</title>
        <authorList>
            <person name="Hassan H.M."/>
        </authorList>
    </citation>
    <scope>NUCLEOTIDE SEQUENCE [LARGE SCALE GENOMIC DNA]</scope>
    <source>
        <strain evidence="1 2">1A</strain>
    </source>
</reference>
<dbReference type="EMBL" id="CP047418">
    <property type="protein sequence ID" value="QLL77624.1"/>
    <property type="molecule type" value="Genomic_DNA"/>
</dbReference>
<proteinExistence type="predicted"/>
<sequence length="61" mass="7252">MVEITYNEADKEHTAYITQFDWSEVLTNKVRFAEIWYDKNTLISLGYINVNLITRVVPDRN</sequence>
<accession>A0A7H9EJ03</accession>